<dbReference type="InterPro" id="IPR001810">
    <property type="entry name" value="F-box_dom"/>
</dbReference>
<dbReference type="AlphaFoldDB" id="A0AA39J8T2"/>
<sequence length="476" mass="53987">MMLLSLPFELLYKIASLLNNEEKRNLRLASKKFCCVATPLVFETVSISLTRPRRYRKCLAFLKALKTRADLAQHIQCLLIHGSFDPSYENGTLWYVITNGRGRDIRLNKKRLLEAIPFLVSLRSLHFYSFRPGELSPSSVDSIMLALSRLPLLSHLSIDFHQQSPTRTSYSEFHDLEHIGFGGTHMLDIIPPLVVRSPNLTRLGLLVLQDTEEAPVTASSIFSGLPKGKYSRVEQLAIRGAGILPAQDVPLIVPHLHHFISLHIHIDDVAPEFWSAMRIEKICLRDVSVDIVNDALLEYLESYSGVKSMTLVPKQPVNSSHVDSSSRFWGEILPKHANTLLELCVQPNFKCSGGWFLDTRSLDAIRQCKRLERLRVKVDQETLEEEDETNIISQSLDGLHEWPCLNILNFHSLTTSIIYLGGIHLSDKTENAVLSFRCTKPTEGALRLTVSTDFADHRLSRRKSDVEVYSFKEVQH</sequence>
<dbReference type="SUPFAM" id="SSF52047">
    <property type="entry name" value="RNI-like"/>
    <property type="match status" value="1"/>
</dbReference>
<organism evidence="2 3">
    <name type="scientific">Armillaria borealis</name>
    <dbReference type="NCBI Taxonomy" id="47425"/>
    <lineage>
        <taxon>Eukaryota</taxon>
        <taxon>Fungi</taxon>
        <taxon>Dikarya</taxon>
        <taxon>Basidiomycota</taxon>
        <taxon>Agaricomycotina</taxon>
        <taxon>Agaricomycetes</taxon>
        <taxon>Agaricomycetidae</taxon>
        <taxon>Agaricales</taxon>
        <taxon>Marasmiineae</taxon>
        <taxon>Physalacriaceae</taxon>
        <taxon>Armillaria</taxon>
    </lineage>
</organism>
<dbReference type="Proteomes" id="UP001175226">
    <property type="component" value="Unassembled WGS sequence"/>
</dbReference>
<feature type="domain" description="F-box" evidence="1">
    <location>
        <begin position="1"/>
        <end position="45"/>
    </location>
</feature>
<name>A0AA39J8T2_9AGAR</name>
<keyword evidence="3" id="KW-1185">Reference proteome</keyword>
<evidence type="ECO:0000259" key="1">
    <source>
        <dbReference type="PROSITE" id="PS50181"/>
    </source>
</evidence>
<gene>
    <name evidence="2" type="ORF">EV421DRAFT_2038265</name>
</gene>
<dbReference type="EMBL" id="JAUEPT010000049">
    <property type="protein sequence ID" value="KAK0437321.1"/>
    <property type="molecule type" value="Genomic_DNA"/>
</dbReference>
<protein>
    <recommendedName>
        <fullName evidence="1">F-box domain-containing protein</fullName>
    </recommendedName>
</protein>
<comment type="caution">
    <text evidence="2">The sequence shown here is derived from an EMBL/GenBank/DDBJ whole genome shotgun (WGS) entry which is preliminary data.</text>
</comment>
<accession>A0AA39J8T2</accession>
<proteinExistence type="predicted"/>
<evidence type="ECO:0000313" key="3">
    <source>
        <dbReference type="Proteomes" id="UP001175226"/>
    </source>
</evidence>
<reference evidence="2" key="1">
    <citation type="submission" date="2023-06" db="EMBL/GenBank/DDBJ databases">
        <authorList>
            <consortium name="Lawrence Berkeley National Laboratory"/>
            <person name="Ahrendt S."/>
            <person name="Sahu N."/>
            <person name="Indic B."/>
            <person name="Wong-Bajracharya J."/>
            <person name="Merenyi Z."/>
            <person name="Ke H.-M."/>
            <person name="Monk M."/>
            <person name="Kocsube S."/>
            <person name="Drula E."/>
            <person name="Lipzen A."/>
            <person name="Balint B."/>
            <person name="Henrissat B."/>
            <person name="Andreopoulos B."/>
            <person name="Martin F.M."/>
            <person name="Harder C.B."/>
            <person name="Rigling D."/>
            <person name="Ford K.L."/>
            <person name="Foster G.D."/>
            <person name="Pangilinan J."/>
            <person name="Papanicolaou A."/>
            <person name="Barry K."/>
            <person name="LaButti K."/>
            <person name="Viragh M."/>
            <person name="Koriabine M."/>
            <person name="Yan M."/>
            <person name="Riley R."/>
            <person name="Champramary S."/>
            <person name="Plett K.L."/>
            <person name="Tsai I.J."/>
            <person name="Slot J."/>
            <person name="Sipos G."/>
            <person name="Plett J."/>
            <person name="Nagy L.G."/>
            <person name="Grigoriev I.V."/>
        </authorList>
    </citation>
    <scope>NUCLEOTIDE SEQUENCE</scope>
    <source>
        <strain evidence="2">FPL87.14</strain>
    </source>
</reference>
<dbReference type="PROSITE" id="PS50181">
    <property type="entry name" value="FBOX"/>
    <property type="match status" value="1"/>
</dbReference>
<evidence type="ECO:0000313" key="2">
    <source>
        <dbReference type="EMBL" id="KAK0437321.1"/>
    </source>
</evidence>